<dbReference type="InterPro" id="IPR029045">
    <property type="entry name" value="ClpP/crotonase-like_dom_sf"/>
</dbReference>
<dbReference type="InterPro" id="IPR014748">
    <property type="entry name" value="Enoyl-CoA_hydra_C"/>
</dbReference>
<dbReference type="Gene3D" id="1.10.12.10">
    <property type="entry name" value="Lyase 2-enoyl-coa Hydratase, Chain A, domain 2"/>
    <property type="match status" value="1"/>
</dbReference>
<dbReference type="InterPro" id="IPR018376">
    <property type="entry name" value="Enoyl-CoA_hyd/isom_CS"/>
</dbReference>
<dbReference type="EMBL" id="JAAEDH010000004">
    <property type="protein sequence ID" value="MBR0654573.1"/>
    <property type="molecule type" value="Genomic_DNA"/>
</dbReference>
<comment type="caution">
    <text evidence="3">The sequence shown here is derived from an EMBL/GenBank/DDBJ whole genome shotgun (WGS) entry which is preliminary data.</text>
</comment>
<evidence type="ECO:0000256" key="1">
    <source>
        <dbReference type="ARBA" id="ARBA00005254"/>
    </source>
</evidence>
<dbReference type="InterPro" id="IPR051683">
    <property type="entry name" value="Enoyl-CoA_Hydratase/Isomerase"/>
</dbReference>
<sequence>MSRTLARHVCDGLLIEARDALLTVSFNRPEKRNAVTLAMYRALGAVFTEAAETNGIRAILLRGTPSCFSSGADISDFPQGEGRDAVIAAHREISDAAVQALADCPQPTIAFIDGLCYGGGLSFAMACDFRLATTPSTFAIPAARLGVVYGQPDTLRLHALVGLAPAKRMLFIGDRIDAPQALAAGLIDEIAEAPDALIASLLARAPLSIAGAKTTLNAIADQALVARAPLIAETVTRAMRSRDLKEATAAFLAKRPPTFTGE</sequence>
<dbReference type="SUPFAM" id="SSF52096">
    <property type="entry name" value="ClpP/crotonase"/>
    <property type="match status" value="1"/>
</dbReference>
<dbReference type="RefSeq" id="WP_211873390.1">
    <property type="nucleotide sequence ID" value="NZ_JAAEDH010000004.1"/>
</dbReference>
<reference evidence="3" key="1">
    <citation type="submission" date="2020-01" db="EMBL/GenBank/DDBJ databases">
        <authorList>
            <person name="Rat A."/>
        </authorList>
    </citation>
    <scope>NUCLEOTIDE SEQUENCE</scope>
    <source>
        <strain evidence="3">LMG 28251</strain>
    </source>
</reference>
<dbReference type="Gene3D" id="3.90.226.10">
    <property type="entry name" value="2-enoyl-CoA Hydratase, Chain A, domain 1"/>
    <property type="match status" value="1"/>
</dbReference>
<keyword evidence="4" id="KW-1185">Reference proteome</keyword>
<comment type="similarity">
    <text evidence="1 2">Belongs to the enoyl-CoA hydratase/isomerase family.</text>
</comment>
<dbReference type="PROSITE" id="PS00166">
    <property type="entry name" value="ENOYL_COA_HYDRATASE"/>
    <property type="match status" value="1"/>
</dbReference>
<dbReference type="PANTHER" id="PTHR42964">
    <property type="entry name" value="ENOYL-COA HYDRATASE"/>
    <property type="match status" value="1"/>
</dbReference>
<dbReference type="Pfam" id="PF00378">
    <property type="entry name" value="ECH_1"/>
    <property type="match status" value="1"/>
</dbReference>
<evidence type="ECO:0000313" key="3">
    <source>
        <dbReference type="EMBL" id="MBR0654573.1"/>
    </source>
</evidence>
<proteinExistence type="inferred from homology"/>
<protein>
    <submittedName>
        <fullName evidence="3">3-hydroxybutyryl-CoA dehydratase</fullName>
    </submittedName>
</protein>
<dbReference type="CDD" id="cd06558">
    <property type="entry name" value="crotonase-like"/>
    <property type="match status" value="1"/>
</dbReference>
<evidence type="ECO:0000256" key="2">
    <source>
        <dbReference type="RuleBase" id="RU003707"/>
    </source>
</evidence>
<organism evidence="3 4">
    <name type="scientific">Plastoroseomonas arctica</name>
    <dbReference type="NCBI Taxonomy" id="1509237"/>
    <lineage>
        <taxon>Bacteria</taxon>
        <taxon>Pseudomonadati</taxon>
        <taxon>Pseudomonadota</taxon>
        <taxon>Alphaproteobacteria</taxon>
        <taxon>Acetobacterales</taxon>
        <taxon>Acetobacteraceae</taxon>
        <taxon>Plastoroseomonas</taxon>
    </lineage>
</organism>
<dbReference type="Proteomes" id="UP001196068">
    <property type="component" value="Unassembled WGS sequence"/>
</dbReference>
<reference evidence="3" key="2">
    <citation type="journal article" date="2021" name="Syst. Appl. Microbiol.">
        <title>Roseomonas hellenica sp. nov., isolated from roots of wild-growing Alkanna tinctoria.</title>
        <authorList>
            <person name="Rat A."/>
            <person name="Naranjo H.D."/>
            <person name="Lebbe L."/>
            <person name="Cnockaert M."/>
            <person name="Krigas N."/>
            <person name="Grigoriadou K."/>
            <person name="Maloupa E."/>
            <person name="Willems A."/>
        </authorList>
    </citation>
    <scope>NUCLEOTIDE SEQUENCE</scope>
    <source>
        <strain evidence="3">LMG 28251</strain>
    </source>
</reference>
<dbReference type="InterPro" id="IPR001753">
    <property type="entry name" value="Enoyl-CoA_hydra/iso"/>
</dbReference>
<accession>A0AAF1JZT2</accession>
<dbReference type="GO" id="GO:0003824">
    <property type="term" value="F:catalytic activity"/>
    <property type="evidence" value="ECO:0007669"/>
    <property type="project" value="InterPro"/>
</dbReference>
<dbReference type="PANTHER" id="PTHR42964:SF1">
    <property type="entry name" value="POLYKETIDE BIOSYNTHESIS ENOYL-COA HYDRATASE PKSH-RELATED"/>
    <property type="match status" value="1"/>
</dbReference>
<name>A0AAF1JZT2_9PROT</name>
<dbReference type="AlphaFoldDB" id="A0AAF1JZT2"/>
<gene>
    <name evidence="3" type="ORF">GXW79_05715</name>
</gene>
<evidence type="ECO:0000313" key="4">
    <source>
        <dbReference type="Proteomes" id="UP001196068"/>
    </source>
</evidence>